<sequence>MIYQNKTWLRVCDTGFNDKAARVVCREMGFNDGRAICCSAYGAVGEKYIQMNNTLRCNGREKNVKECLREERCESASYASVVCFGVKIKSMMVKPGGNDNKGQVVVTHYGVEGRICSRDWDDADAHVMCRSMNYQNGMAYYHDELATISSLRGPYWLSGFNCTGDEASLLECPNNTRLNLGNCSSSHIASVLCFNDTGESAIKYYINGGGHYGRVEGYSEGVAVPGAAYGQGSGPIWQSHIQCVGDEPDCGGALTVVVDRYSDASWLLPLICDSHRDDASCSVLRMLN</sequence>
<protein>
    <recommendedName>
        <fullName evidence="10">SRCR domain-containing protein</fullName>
    </recommendedName>
</protein>
<dbReference type="GO" id="GO:0016020">
    <property type="term" value="C:membrane"/>
    <property type="evidence" value="ECO:0007669"/>
    <property type="project" value="UniProtKB-SubCell"/>
</dbReference>
<evidence type="ECO:0000256" key="2">
    <source>
        <dbReference type="ARBA" id="ARBA00022692"/>
    </source>
</evidence>
<dbReference type="InterPro" id="IPR001190">
    <property type="entry name" value="SRCR"/>
</dbReference>
<comment type="caution">
    <text evidence="9">Lacks conserved residue(s) required for the propagation of feature annotation.</text>
</comment>
<dbReference type="SMART" id="SM00202">
    <property type="entry name" value="SR"/>
    <property type="match status" value="2"/>
</dbReference>
<dbReference type="Proteomes" id="UP000005408">
    <property type="component" value="Unassembled WGS sequence"/>
</dbReference>
<organism evidence="11 12">
    <name type="scientific">Magallana gigas</name>
    <name type="common">Pacific oyster</name>
    <name type="synonym">Crassostrea gigas</name>
    <dbReference type="NCBI Taxonomy" id="29159"/>
    <lineage>
        <taxon>Eukaryota</taxon>
        <taxon>Metazoa</taxon>
        <taxon>Spiralia</taxon>
        <taxon>Lophotrochozoa</taxon>
        <taxon>Mollusca</taxon>
        <taxon>Bivalvia</taxon>
        <taxon>Autobranchia</taxon>
        <taxon>Pteriomorphia</taxon>
        <taxon>Ostreida</taxon>
        <taxon>Ostreoidea</taxon>
        <taxon>Ostreidae</taxon>
        <taxon>Magallana</taxon>
    </lineage>
</organism>
<feature type="disulfide bond" evidence="9">
    <location>
        <begin position="57"/>
        <end position="67"/>
    </location>
</feature>
<evidence type="ECO:0000256" key="4">
    <source>
        <dbReference type="ARBA" id="ARBA00022737"/>
    </source>
</evidence>
<evidence type="ECO:0000256" key="9">
    <source>
        <dbReference type="PROSITE-ProRule" id="PRU00196"/>
    </source>
</evidence>
<dbReference type="FunFam" id="3.10.250.10:FF:000016">
    <property type="entry name" value="Scavenger receptor cysteine-rich protein type 12"/>
    <property type="match status" value="1"/>
</dbReference>
<keyword evidence="3" id="KW-0732">Signal</keyword>
<evidence type="ECO:0000256" key="6">
    <source>
        <dbReference type="ARBA" id="ARBA00023136"/>
    </source>
</evidence>
<proteinExistence type="predicted"/>
<dbReference type="PROSITE" id="PS50287">
    <property type="entry name" value="SRCR_2"/>
    <property type="match status" value="2"/>
</dbReference>
<evidence type="ECO:0000259" key="10">
    <source>
        <dbReference type="PROSITE" id="PS50287"/>
    </source>
</evidence>
<evidence type="ECO:0000256" key="3">
    <source>
        <dbReference type="ARBA" id="ARBA00022729"/>
    </source>
</evidence>
<dbReference type="Gene3D" id="3.10.250.10">
    <property type="entry name" value="SRCR-like domain"/>
    <property type="match status" value="2"/>
</dbReference>
<dbReference type="InterPro" id="IPR036772">
    <property type="entry name" value="SRCR-like_dom_sf"/>
</dbReference>
<dbReference type="AlphaFoldDB" id="A0A8W8I9L8"/>
<evidence type="ECO:0000313" key="12">
    <source>
        <dbReference type="Proteomes" id="UP000005408"/>
    </source>
</evidence>
<dbReference type="PANTHER" id="PTHR19331">
    <property type="entry name" value="SCAVENGER RECEPTOR DOMAIN-CONTAINING"/>
    <property type="match status" value="1"/>
</dbReference>
<keyword evidence="6" id="KW-0472">Membrane</keyword>
<keyword evidence="5" id="KW-1133">Transmembrane helix</keyword>
<reference evidence="11" key="1">
    <citation type="submission" date="2022-08" db="UniProtKB">
        <authorList>
            <consortium name="EnsemblMetazoa"/>
        </authorList>
    </citation>
    <scope>IDENTIFICATION</scope>
    <source>
        <strain evidence="11">05x7-T-G4-1.051#20</strain>
    </source>
</reference>
<feature type="disulfide bond" evidence="9">
    <location>
        <begin position="162"/>
        <end position="172"/>
    </location>
</feature>
<evidence type="ECO:0000256" key="7">
    <source>
        <dbReference type="ARBA" id="ARBA00023157"/>
    </source>
</evidence>
<evidence type="ECO:0000313" key="11">
    <source>
        <dbReference type="EnsemblMetazoa" id="G13209.1:cds"/>
    </source>
</evidence>
<dbReference type="Pfam" id="PF00530">
    <property type="entry name" value="SRCR"/>
    <property type="match status" value="2"/>
</dbReference>
<dbReference type="SUPFAM" id="SSF56487">
    <property type="entry name" value="SRCR-like"/>
    <property type="match status" value="2"/>
</dbReference>
<dbReference type="EnsemblMetazoa" id="G13209.1">
    <property type="protein sequence ID" value="G13209.1:cds"/>
    <property type="gene ID" value="G13209"/>
</dbReference>
<keyword evidence="2" id="KW-0812">Transmembrane</keyword>
<feature type="domain" description="SRCR" evidence="10">
    <location>
        <begin position="1"/>
        <end position="84"/>
    </location>
</feature>
<evidence type="ECO:0000256" key="5">
    <source>
        <dbReference type="ARBA" id="ARBA00022989"/>
    </source>
</evidence>
<keyword evidence="8" id="KW-0325">Glycoprotein</keyword>
<comment type="subcellular location">
    <subcellularLocation>
        <location evidence="1">Membrane</location>
        <topology evidence="1">Single-pass membrane protein</topology>
    </subcellularLocation>
</comment>
<evidence type="ECO:0000256" key="1">
    <source>
        <dbReference type="ARBA" id="ARBA00004167"/>
    </source>
</evidence>
<keyword evidence="4" id="KW-0677">Repeat</keyword>
<accession>A0A8W8I9L8</accession>
<keyword evidence="12" id="KW-1185">Reference proteome</keyword>
<feature type="domain" description="SRCR" evidence="10">
    <location>
        <begin position="91"/>
        <end position="194"/>
    </location>
</feature>
<name>A0A8W8I9L8_MAGGI</name>
<keyword evidence="7 9" id="KW-1015">Disulfide bond</keyword>
<evidence type="ECO:0000256" key="8">
    <source>
        <dbReference type="ARBA" id="ARBA00023180"/>
    </source>
</evidence>